<sequence>MLIIGLFLVSAFLLQGALGFIQIKNFTKNFSELRRQGRVLIGKNPKRFNSGSLMLLSIADDGLIKEARIMKGVTIFAQFKSLSKLTDHYLQEVAADYDELHCFDRLTRQCLLNAYRNYIDFQAGKLSSDAYDTSVNVFSMPLFVKVQQIGLSVTSTVKQRYKTFRNGD</sequence>
<dbReference type="AlphaFoldDB" id="J3J995"/>
<dbReference type="EMBL" id="AKFP01000113">
    <property type="protein sequence ID" value="EJN53784.1"/>
    <property type="molecule type" value="Genomic_DNA"/>
</dbReference>
<dbReference type="RefSeq" id="WP_003680417.1">
    <property type="nucleotide sequence ID" value="NZ_AKFP01000113.1"/>
</dbReference>
<dbReference type="Pfam" id="PF06923">
    <property type="entry name" value="GutM"/>
    <property type="match status" value="1"/>
</dbReference>
<dbReference type="PATRIC" id="fig|1185325.3.peg.2595"/>
<organism evidence="1 2">
    <name type="scientific">Loigolactobacillus coryniformis subsp. coryniformis CECT 5711</name>
    <dbReference type="NCBI Taxonomy" id="1185325"/>
    <lineage>
        <taxon>Bacteria</taxon>
        <taxon>Bacillati</taxon>
        <taxon>Bacillota</taxon>
        <taxon>Bacilli</taxon>
        <taxon>Lactobacillales</taxon>
        <taxon>Lactobacillaceae</taxon>
        <taxon>Loigolactobacillus</taxon>
    </lineage>
</organism>
<protein>
    <submittedName>
        <fullName evidence="1">Sorbitol operon activator</fullName>
    </submittedName>
</protein>
<dbReference type="InterPro" id="IPR009693">
    <property type="entry name" value="Glucitol_operon_activator"/>
</dbReference>
<dbReference type="PIRSF" id="PIRSF011474">
    <property type="entry name" value="Glucitol_operon_activator"/>
    <property type="match status" value="1"/>
</dbReference>
<evidence type="ECO:0000313" key="1">
    <source>
        <dbReference type="EMBL" id="EJN53784.1"/>
    </source>
</evidence>
<name>J3J995_9LACO</name>
<comment type="caution">
    <text evidence="1">The sequence shown here is derived from an EMBL/GenBank/DDBJ whole genome shotgun (WGS) entry which is preliminary data.</text>
</comment>
<dbReference type="STRING" id="1185325.A11Y_27151"/>
<accession>J3J995</accession>
<dbReference type="Proteomes" id="UP000007271">
    <property type="component" value="Unassembled WGS sequence"/>
</dbReference>
<evidence type="ECO:0000313" key="2">
    <source>
        <dbReference type="Proteomes" id="UP000007271"/>
    </source>
</evidence>
<gene>
    <name evidence="1" type="ORF">A11Y_27151</name>
</gene>
<reference evidence="1 2" key="1">
    <citation type="submission" date="2012-05" db="EMBL/GenBank/DDBJ databases">
        <title>Complete Genome Sequence of Lactobacillus coryniformis CECT5711.</title>
        <authorList>
            <person name="Rodriguez J.M."/>
        </authorList>
    </citation>
    <scope>NUCLEOTIDE SEQUENCE [LARGE SCALE GENOMIC DNA]</scope>
    <source>
        <strain evidence="2">CECT5711</strain>
    </source>
</reference>
<proteinExistence type="predicted"/>